<evidence type="ECO:0000313" key="1">
    <source>
        <dbReference type="EMBL" id="AEG18056.1"/>
    </source>
</evidence>
<dbReference type="STRING" id="868131.MSWAN_1035"/>
<dbReference type="AlphaFoldDB" id="F6D3R2"/>
<dbReference type="EMBL" id="CP002772">
    <property type="protein sequence ID" value="AEG18056.1"/>
    <property type="molecule type" value="Genomic_DNA"/>
</dbReference>
<evidence type="ECO:0000313" key="2">
    <source>
        <dbReference type="Proteomes" id="UP000009231"/>
    </source>
</evidence>
<keyword evidence="2" id="KW-1185">Reference proteome</keyword>
<dbReference type="KEGG" id="mew:MSWAN_1035"/>
<proteinExistence type="predicted"/>
<name>F6D3R2_METPW</name>
<organism evidence="1 2">
    <name type="scientific">Methanobacterium paludis (strain DSM 25820 / JCM 18151 / SWAN1)</name>
    <dbReference type="NCBI Taxonomy" id="868131"/>
    <lineage>
        <taxon>Archaea</taxon>
        <taxon>Methanobacteriati</taxon>
        <taxon>Methanobacteriota</taxon>
        <taxon>Methanomada group</taxon>
        <taxon>Methanobacteria</taxon>
        <taxon>Methanobacteriales</taxon>
        <taxon>Methanobacteriaceae</taxon>
        <taxon>Methanobacterium</taxon>
    </lineage>
</organism>
<gene>
    <name evidence="1" type="ordered locus">MSWAN_1035</name>
</gene>
<reference evidence="1 2" key="1">
    <citation type="journal article" date="2014" name="Int. J. Syst. Evol. Microbiol.">
        <title>Methanobacterium paludis sp. nov. and a novel strain of Methanobacterium lacus isolated from northern peatlands.</title>
        <authorList>
            <person name="Cadillo-Quiroz H."/>
            <person name="Brauer S.L."/>
            <person name="Goodson N."/>
            <person name="Yavitt J.B."/>
            <person name="Zinder S.H."/>
        </authorList>
    </citation>
    <scope>NUCLEOTIDE SEQUENCE [LARGE SCALE GENOMIC DNA]</scope>
    <source>
        <strain evidence="2">DSM 25820 / JCM 18151 / SWAN1</strain>
    </source>
</reference>
<accession>F6D3R2</accession>
<protein>
    <submittedName>
        <fullName evidence="1">Uncharacterized protein</fullName>
    </submittedName>
</protein>
<dbReference type="Proteomes" id="UP000009231">
    <property type="component" value="Chromosome"/>
</dbReference>
<dbReference type="HOGENOM" id="CLU_2911560_0_0_2"/>
<sequence length="61" mass="7532">MKHDLERSEETLRCHNKILRIELDFQLAKNGREYFYPLTLIERFNLVWIIKIHLDVIPYVF</sequence>